<protein>
    <submittedName>
        <fullName evidence="1">Uncharacterized protein</fullName>
    </submittedName>
</protein>
<dbReference type="PATRIC" id="fig|280505.15.peg.146"/>
<dbReference type="Proteomes" id="UP000058857">
    <property type="component" value="Chromosome 1"/>
</dbReference>
<dbReference type="RefSeq" id="WP_265575866.1">
    <property type="nucleotide sequence ID" value="NZ_CP186612.1"/>
</dbReference>
<organism evidence="1">
    <name type="scientific">Leptospira borgpetersenii serovar Ballum</name>
    <dbReference type="NCBI Taxonomy" id="280505"/>
    <lineage>
        <taxon>Bacteria</taxon>
        <taxon>Pseudomonadati</taxon>
        <taxon>Spirochaetota</taxon>
        <taxon>Spirochaetia</taxon>
        <taxon>Leptospirales</taxon>
        <taxon>Leptospiraceae</taxon>
        <taxon>Leptospira</taxon>
    </lineage>
</organism>
<dbReference type="EMBL" id="CP012029">
    <property type="protein sequence ID" value="ALO24525.1"/>
    <property type="molecule type" value="Genomic_DNA"/>
</dbReference>
<evidence type="ECO:0000313" key="1">
    <source>
        <dbReference type="EMBL" id="ALO24525.1"/>
    </source>
</evidence>
<reference evidence="1 2" key="1">
    <citation type="journal article" date="2015" name="PLoS Negl. Trop. Dis.">
        <title>Distribution of Plasmids in Distinct Leptospira Pathogenic Species.</title>
        <authorList>
            <person name="Wang Y."/>
            <person name="Zhuang X."/>
            <person name="Zhong Y."/>
            <person name="Zhang C."/>
            <person name="Zhang Y."/>
            <person name="Zeng L."/>
            <person name="Zhu Y."/>
            <person name="He P."/>
            <person name="Dong K."/>
            <person name="Pal U."/>
            <person name="Guo X."/>
            <person name="Qin J."/>
        </authorList>
    </citation>
    <scope>NUCLEOTIDE SEQUENCE [LARGE SCALE GENOMIC DNA]</scope>
    <source>
        <strain evidence="1 2">56604</strain>
    </source>
</reference>
<proteinExistence type="predicted"/>
<evidence type="ECO:0000313" key="2">
    <source>
        <dbReference type="Proteomes" id="UP000058857"/>
    </source>
</evidence>
<sequence>MIQINKTASNIHFNAAETDREFNSSTTLFLEINPNRIQKF</sequence>
<accession>A0A0S2IM28</accession>
<dbReference type="AlphaFoldDB" id="A0A0S2IM28"/>
<gene>
    <name evidence="1" type="ORF">LBBP_00154</name>
</gene>
<name>A0A0S2IM28_LEPBO</name>